<keyword evidence="2" id="KW-1185">Reference proteome</keyword>
<dbReference type="EMBL" id="VCIW01000016">
    <property type="protein sequence ID" value="TLS50183.1"/>
    <property type="molecule type" value="Genomic_DNA"/>
</dbReference>
<protein>
    <submittedName>
        <fullName evidence="1">Kinase</fullName>
    </submittedName>
</protein>
<dbReference type="GO" id="GO:0016301">
    <property type="term" value="F:kinase activity"/>
    <property type="evidence" value="ECO:0007669"/>
    <property type="project" value="UniProtKB-KW"/>
</dbReference>
<gene>
    <name evidence="1" type="ORF">FE782_21155</name>
</gene>
<dbReference type="SUPFAM" id="SSF141251">
    <property type="entry name" value="Kinase-associated protein B-like"/>
    <property type="match status" value="1"/>
</dbReference>
<proteinExistence type="predicted"/>
<organism evidence="1 2">
    <name type="scientific">Paenibacillus antri</name>
    <dbReference type="NCBI Taxonomy" id="2582848"/>
    <lineage>
        <taxon>Bacteria</taxon>
        <taxon>Bacillati</taxon>
        <taxon>Bacillota</taxon>
        <taxon>Bacilli</taxon>
        <taxon>Bacillales</taxon>
        <taxon>Paenibacillaceae</taxon>
        <taxon>Paenibacillus</taxon>
    </lineage>
</organism>
<dbReference type="InterPro" id="IPR014916">
    <property type="entry name" value="KapB"/>
</dbReference>
<accession>A0A5R9GBT9</accession>
<keyword evidence="1" id="KW-0808">Transferase</keyword>
<dbReference type="InterPro" id="IPR038080">
    <property type="entry name" value="KapB_sf"/>
</dbReference>
<evidence type="ECO:0000313" key="2">
    <source>
        <dbReference type="Proteomes" id="UP000309676"/>
    </source>
</evidence>
<evidence type="ECO:0000313" key="1">
    <source>
        <dbReference type="EMBL" id="TLS50183.1"/>
    </source>
</evidence>
<dbReference type="AlphaFoldDB" id="A0A5R9GBT9"/>
<dbReference type="OrthoDB" id="2407789at2"/>
<keyword evidence="1" id="KW-0418">Kinase</keyword>
<comment type="caution">
    <text evidence="1">The sequence shown here is derived from an EMBL/GenBank/DDBJ whole genome shotgun (WGS) entry which is preliminary data.</text>
</comment>
<reference evidence="1 2" key="1">
    <citation type="submission" date="2019-05" db="EMBL/GenBank/DDBJ databases">
        <authorList>
            <person name="Narsing Rao M.P."/>
            <person name="Li W.J."/>
        </authorList>
    </citation>
    <scope>NUCLEOTIDE SEQUENCE [LARGE SCALE GENOMIC DNA]</scope>
    <source>
        <strain evidence="1 2">SYSU_K30003</strain>
    </source>
</reference>
<dbReference type="SMART" id="SM01298">
    <property type="entry name" value="KapB"/>
    <property type="match status" value="1"/>
</dbReference>
<dbReference type="Proteomes" id="UP000309676">
    <property type="component" value="Unassembled WGS sequence"/>
</dbReference>
<sequence length="125" mass="14190">MNVGDLVVARYKSGEYVGELIQLDRPKAKVRMLAVRKHPTQGDLHHPEQADVAFFHERRALSYREVANVFASDLEPYDGAEVPDYRASLAEALDAEIAAMERRGDAFGRRALLELEKLKRDYFGN</sequence>
<dbReference type="Gene3D" id="2.30.30.430">
    <property type="entry name" value="Kinase associated protein B domain"/>
    <property type="match status" value="1"/>
</dbReference>
<dbReference type="Pfam" id="PF08810">
    <property type="entry name" value="KapB"/>
    <property type="match status" value="1"/>
</dbReference>
<name>A0A5R9GBT9_9BACL</name>
<dbReference type="RefSeq" id="WP_138196337.1">
    <property type="nucleotide sequence ID" value="NZ_VCIW01000016.1"/>
</dbReference>